<accession>A0ABS1D8V1</accession>
<comment type="caution">
    <text evidence="2">The sequence shown here is derived from an EMBL/GenBank/DDBJ whole genome shotgun (WGS) entry which is preliminary data.</text>
</comment>
<gene>
    <name evidence="2" type="ORF">CKO45_30395</name>
</gene>
<evidence type="ECO:0000313" key="2">
    <source>
        <dbReference type="EMBL" id="MBK1662492.1"/>
    </source>
</evidence>
<dbReference type="EMBL" id="NRSG01000584">
    <property type="protein sequence ID" value="MBK1662492.1"/>
    <property type="molecule type" value="Genomic_DNA"/>
</dbReference>
<reference evidence="2 3" key="1">
    <citation type="journal article" date="2020" name="Microorganisms">
        <title>Osmotic Adaptation and Compatible Solute Biosynthesis of Phototrophic Bacteria as Revealed from Genome Analyses.</title>
        <authorList>
            <person name="Imhoff J.F."/>
            <person name="Rahn T."/>
            <person name="Kunzel S."/>
            <person name="Keller A."/>
            <person name="Neulinger S.C."/>
        </authorList>
    </citation>
    <scope>NUCLEOTIDE SEQUENCE [LARGE SCALE GENOMIC DNA]</scope>
    <source>
        <strain evidence="2 3">DSM 15382</strain>
    </source>
</reference>
<organism evidence="2 3">
    <name type="scientific">Paracraurococcus ruber</name>
    <dbReference type="NCBI Taxonomy" id="77675"/>
    <lineage>
        <taxon>Bacteria</taxon>
        <taxon>Pseudomonadati</taxon>
        <taxon>Pseudomonadota</taxon>
        <taxon>Alphaproteobacteria</taxon>
        <taxon>Acetobacterales</taxon>
        <taxon>Roseomonadaceae</taxon>
        <taxon>Paracraurococcus</taxon>
    </lineage>
</organism>
<proteinExistence type="predicted"/>
<dbReference type="Gene3D" id="2.30.30.40">
    <property type="entry name" value="SH3 Domains"/>
    <property type="match status" value="1"/>
</dbReference>
<feature type="domain" description="SH3b" evidence="1">
    <location>
        <begin position="9"/>
        <end position="58"/>
    </location>
</feature>
<keyword evidence="3" id="KW-1185">Reference proteome</keyword>
<name>A0ABS1D8V1_9PROT</name>
<evidence type="ECO:0000313" key="3">
    <source>
        <dbReference type="Proteomes" id="UP000697995"/>
    </source>
</evidence>
<dbReference type="Pfam" id="PF08239">
    <property type="entry name" value="SH3_3"/>
    <property type="match status" value="1"/>
</dbReference>
<protein>
    <recommendedName>
        <fullName evidence="1">SH3b domain-containing protein</fullName>
    </recommendedName>
</protein>
<dbReference type="InterPro" id="IPR003646">
    <property type="entry name" value="SH3-like_bac-type"/>
</dbReference>
<sequence length="60" mass="6266">MTTTAAHPVNIRATPGGGGAVVRVVPRAATLRVFSEAPGGWLEVGEDQPFGWVHASVLDR</sequence>
<evidence type="ECO:0000259" key="1">
    <source>
        <dbReference type="Pfam" id="PF08239"/>
    </source>
</evidence>
<dbReference type="RefSeq" id="WP_200306788.1">
    <property type="nucleotide sequence ID" value="NZ_NRSG01000584.1"/>
</dbReference>
<dbReference type="Proteomes" id="UP000697995">
    <property type="component" value="Unassembled WGS sequence"/>
</dbReference>